<reference evidence="1 2" key="1">
    <citation type="submission" date="2019-08" db="EMBL/GenBank/DDBJ databases">
        <title>Archangium and Cystobacter genomes.</title>
        <authorList>
            <person name="Chen I.-C.K."/>
            <person name="Wielgoss S."/>
        </authorList>
    </citation>
    <scope>NUCLEOTIDE SEQUENCE [LARGE SCALE GENOMIC DNA]</scope>
    <source>
        <strain evidence="1 2">Cbm 6</strain>
    </source>
</reference>
<evidence type="ECO:0000313" key="1">
    <source>
        <dbReference type="EMBL" id="WNG52921.1"/>
    </source>
</evidence>
<evidence type="ECO:0000313" key="2">
    <source>
        <dbReference type="Proteomes" id="UP001611383"/>
    </source>
</evidence>
<keyword evidence="1" id="KW-0238">DNA-binding</keyword>
<dbReference type="Pfam" id="PF06224">
    <property type="entry name" value="AlkZ-like"/>
    <property type="match status" value="1"/>
</dbReference>
<protein>
    <submittedName>
        <fullName evidence="1">Winged helix DNA-binding domain-containing protein</fullName>
    </submittedName>
</protein>
<accession>A0ABY9XC48</accession>
<proteinExistence type="predicted"/>
<name>A0ABY9XC48_9BACT</name>
<dbReference type="PANTHER" id="PTHR38479:SF2">
    <property type="entry name" value="WINGED HELIX DNA-BINDING DOMAIN-CONTAINING PROTEIN"/>
    <property type="match status" value="1"/>
</dbReference>
<dbReference type="InterPro" id="IPR009351">
    <property type="entry name" value="AlkZ-like"/>
</dbReference>
<gene>
    <name evidence="1" type="ORF">F0U60_44195</name>
</gene>
<dbReference type="GO" id="GO:0003677">
    <property type="term" value="F:DNA binding"/>
    <property type="evidence" value="ECO:0007669"/>
    <property type="project" value="UniProtKB-KW"/>
</dbReference>
<dbReference type="PANTHER" id="PTHR38479">
    <property type="entry name" value="LMO0824 PROTEIN"/>
    <property type="match status" value="1"/>
</dbReference>
<keyword evidence="2" id="KW-1185">Reference proteome</keyword>
<sequence length="374" mass="41725">MPKRSSSTVLPLRSLNRALLERQLLLRRSTLSVEKTLQHLVGMQAQATNPPYFGLWTRLDGFQPEALSRLISRRRAVRIALMRSTIHLVTARDCLPLRTLLQPVLERALLTGSAYGRALEGMDISALVAFGRALVEEKPRPLIELGELLQERWPERDAKSLAYAIRNLVPLVQVPPRGLWGVGGQAASTTAESWLGGKASSELSLDELILRYLAAFGPASVKDVQTWSGLTRLREVIEELRPRLRTFRDEHGVELFDVPNAPLPEPEVPAPPRFLPDFDNVLLSHADRTRIISEEHRQAIATANGLFLSTFLVDGFVRGTWKLEQERERAALVISPFTALKKPERAALAEEGARLLAFAAPDARTPEVRFVPSK</sequence>
<organism evidence="1 2">
    <name type="scientific">Archangium minus</name>
    <dbReference type="NCBI Taxonomy" id="83450"/>
    <lineage>
        <taxon>Bacteria</taxon>
        <taxon>Pseudomonadati</taxon>
        <taxon>Myxococcota</taxon>
        <taxon>Myxococcia</taxon>
        <taxon>Myxococcales</taxon>
        <taxon>Cystobacterineae</taxon>
        <taxon>Archangiaceae</taxon>
        <taxon>Archangium</taxon>
    </lineage>
</organism>
<dbReference type="Proteomes" id="UP001611383">
    <property type="component" value="Chromosome"/>
</dbReference>
<dbReference type="EMBL" id="CP043494">
    <property type="protein sequence ID" value="WNG52921.1"/>
    <property type="molecule type" value="Genomic_DNA"/>
</dbReference>